<dbReference type="EMBL" id="JACGCI010000013">
    <property type="protein sequence ID" value="KAF6760082.1"/>
    <property type="molecule type" value="Genomic_DNA"/>
</dbReference>
<comment type="similarity">
    <text evidence="2 9">Belongs to the Mediator complex subunit 14 family.</text>
</comment>
<comment type="subunit">
    <text evidence="9">Component of the Mediator complex.</text>
</comment>
<dbReference type="PANTHER" id="PTHR12809:SF2">
    <property type="entry name" value="MEDIATOR OF RNA POLYMERASE II TRANSCRIPTION SUBUNIT 14"/>
    <property type="match status" value="1"/>
</dbReference>
<evidence type="ECO:0000256" key="1">
    <source>
        <dbReference type="ARBA" id="ARBA00004123"/>
    </source>
</evidence>
<dbReference type="GO" id="GO:0016592">
    <property type="term" value="C:mediator complex"/>
    <property type="evidence" value="ECO:0007669"/>
    <property type="project" value="UniProtKB-UniRule"/>
</dbReference>
<dbReference type="InterPro" id="IPR013947">
    <property type="entry name" value="Mediator_Med14"/>
</dbReference>
<comment type="subcellular location">
    <subcellularLocation>
        <location evidence="1 9">Nucleus</location>
    </subcellularLocation>
</comment>
<evidence type="ECO:0000259" key="10">
    <source>
        <dbReference type="Pfam" id="PF08638"/>
    </source>
</evidence>
<name>A0A8H6MDJ0_9AGAR</name>
<evidence type="ECO:0000256" key="9">
    <source>
        <dbReference type="RuleBase" id="RU365082"/>
    </source>
</evidence>
<dbReference type="InterPro" id="IPR055122">
    <property type="entry name" value="Med14_N"/>
</dbReference>
<evidence type="ECO:0000256" key="6">
    <source>
        <dbReference type="ARBA" id="ARBA00023163"/>
    </source>
</evidence>
<evidence type="ECO:0000256" key="7">
    <source>
        <dbReference type="ARBA" id="ARBA00023242"/>
    </source>
</evidence>
<keyword evidence="6 9" id="KW-0804">Transcription</keyword>
<evidence type="ECO:0000256" key="3">
    <source>
        <dbReference type="ARBA" id="ARBA00019619"/>
    </source>
</evidence>
<dbReference type="GO" id="GO:0003712">
    <property type="term" value="F:transcription coregulator activity"/>
    <property type="evidence" value="ECO:0007669"/>
    <property type="project" value="UniProtKB-UniRule"/>
</dbReference>
<accession>A0A8H6MDJ0</accession>
<dbReference type="Pfam" id="PF08638">
    <property type="entry name" value="Med14"/>
    <property type="match status" value="1"/>
</dbReference>
<feature type="domain" description="Mediator complex subunit MED14 N-terminal" evidence="10">
    <location>
        <begin position="48"/>
        <end position="237"/>
    </location>
</feature>
<sequence>MNQDAERHGLEMAVDILSNGKGATFQPGDPEEPIEVLERELPPVYDGQIPLGDLLSRVVQAIYAELTEMAETLPSMSDTVRKRTIADWVVKTKKQVVKLYAVAKWSRDAETVQKCMNITAFLGRQNFQFDVVTNALVVGKQNLDQARLRNHDLLTSLDVLTAGSYLRLPTCIKKAVTPQSPLTDEQVAKTLEDMEGTILYRLRMREIIPVEMSRYRIWDGRVFFTVPKLFEVSLSLQGPAPTAGWFFVHVEFPITVKGDITASQEFPTLPSGLTKRFITDEADFRLAYYLLSDQENPDAPKLPVGVVDTPLVRLYNFLQMMSLSYQLEILAYQAQRMVQLGWGGSMEVLMSTDRKTLTVVYWKRAQPPAPKGAPPPPRSRHKPLPAIGGTITIAIETVKPHSARTPEDVVLARIQQQVKLGSTKPSDEVEYLKLHATWTPSQGVLAVNLPASELTLPPSDMEIDANNLDFESMLRKVIEKHAQSLLVALTAKLQTDPRGEFTEPGVITAEKDALHLSLCTDEVVTMNIDTRTGKLNLRDVNSMAVSGRAPRFFWVTYQLNDLPDMLVEFLSNLRTKTIIDMAEEKAGYLGYQSYRSRNLFPQDMVKLGPTKGQLFIQLKRFPDHYLVLLVKAKGFSYALITTHMLPGDPLSPLTVKDIAFLDFERIKASRYTPESTTPPSSALLNVYNPRDWGSDTGVSSGFDLTVKTIKELYSYCCARVAYMNVERQFKELGIDFTHVNPGSGIPVSSELSRIQSSLARSVPALCVKAGDILSGVPAAEAAMPNIRVIPLNWWSDSESAQVITCVKLKYVQQPMGKRAGSSNIIRPSKRIIYDTKEAVVSFLSESVNNCVDEFAKEWSTVSKMVVIAREVAKMSKEKGWSDIQLLSFDLQTVEFAYAPGYSVSITCEDQLSTSGGKFDLRFTRSAQDGVADDDTFNPHDDAEPFLTSILRHGHGRLAPSVKNLVTVLRDTLPMAVELEKIRKSSVEAGYHVDTFAKASGWYRLLYPSLRHALDFRLMTNQRVAILDGSHSLFKPSNVRLDTGAEADISKLALQPIPQFATVTKEAVTEAAAGGGEGRNIVDVNVGVICEAAAVGLVAQSLHRRVVERLKAVGKS</sequence>
<keyword evidence="4 9" id="KW-0805">Transcription regulation</keyword>
<keyword evidence="7 9" id="KW-0539">Nucleus</keyword>
<keyword evidence="5 9" id="KW-0010">Activator</keyword>
<protein>
    <recommendedName>
        <fullName evidence="3 9">Mediator of RNA polymerase II transcription subunit 14</fullName>
    </recommendedName>
    <alternativeName>
        <fullName evidence="8 9">Mediator complex subunit 14</fullName>
    </alternativeName>
</protein>
<evidence type="ECO:0000256" key="8">
    <source>
        <dbReference type="ARBA" id="ARBA00032007"/>
    </source>
</evidence>
<evidence type="ECO:0000256" key="2">
    <source>
        <dbReference type="ARBA" id="ARBA00007813"/>
    </source>
</evidence>
<evidence type="ECO:0000256" key="5">
    <source>
        <dbReference type="ARBA" id="ARBA00023159"/>
    </source>
</evidence>
<comment type="caution">
    <text evidence="11">The sequence shown here is derived from an EMBL/GenBank/DDBJ whole genome shotgun (WGS) entry which is preliminary data.</text>
</comment>
<dbReference type="PANTHER" id="PTHR12809">
    <property type="entry name" value="MEDIATOR COMPLEX SUBUNIT"/>
    <property type="match status" value="1"/>
</dbReference>
<evidence type="ECO:0000313" key="11">
    <source>
        <dbReference type="EMBL" id="KAF6760082.1"/>
    </source>
</evidence>
<evidence type="ECO:0000313" key="12">
    <source>
        <dbReference type="Proteomes" id="UP000521943"/>
    </source>
</evidence>
<reference evidence="11 12" key="1">
    <citation type="submission" date="2020-07" db="EMBL/GenBank/DDBJ databases">
        <title>Comparative genomics of pyrophilous fungi reveals a link between fire events and developmental genes.</title>
        <authorList>
            <consortium name="DOE Joint Genome Institute"/>
            <person name="Steindorff A.S."/>
            <person name="Carver A."/>
            <person name="Calhoun S."/>
            <person name="Stillman K."/>
            <person name="Liu H."/>
            <person name="Lipzen A."/>
            <person name="Pangilinan J."/>
            <person name="Labutti K."/>
            <person name="Bruns T.D."/>
            <person name="Grigoriev I.V."/>
        </authorList>
    </citation>
    <scope>NUCLEOTIDE SEQUENCE [LARGE SCALE GENOMIC DNA]</scope>
    <source>
        <strain evidence="11 12">CBS 144469</strain>
    </source>
</reference>
<dbReference type="GO" id="GO:0006357">
    <property type="term" value="P:regulation of transcription by RNA polymerase II"/>
    <property type="evidence" value="ECO:0007669"/>
    <property type="project" value="InterPro"/>
</dbReference>
<evidence type="ECO:0000256" key="4">
    <source>
        <dbReference type="ARBA" id="ARBA00023015"/>
    </source>
</evidence>
<dbReference type="OrthoDB" id="205099at2759"/>
<dbReference type="GO" id="GO:0070847">
    <property type="term" value="C:core mediator complex"/>
    <property type="evidence" value="ECO:0007669"/>
    <property type="project" value="TreeGrafter"/>
</dbReference>
<dbReference type="AlphaFoldDB" id="A0A8H6MDJ0"/>
<keyword evidence="12" id="KW-1185">Reference proteome</keyword>
<organism evidence="11 12">
    <name type="scientific">Ephemerocybe angulata</name>
    <dbReference type="NCBI Taxonomy" id="980116"/>
    <lineage>
        <taxon>Eukaryota</taxon>
        <taxon>Fungi</taxon>
        <taxon>Dikarya</taxon>
        <taxon>Basidiomycota</taxon>
        <taxon>Agaricomycotina</taxon>
        <taxon>Agaricomycetes</taxon>
        <taxon>Agaricomycetidae</taxon>
        <taxon>Agaricales</taxon>
        <taxon>Agaricineae</taxon>
        <taxon>Psathyrellaceae</taxon>
        <taxon>Ephemerocybe</taxon>
    </lineage>
</organism>
<gene>
    <name evidence="11" type="ORF">DFP72DRAFT_883123</name>
</gene>
<proteinExistence type="inferred from homology"/>
<dbReference type="Proteomes" id="UP000521943">
    <property type="component" value="Unassembled WGS sequence"/>
</dbReference>
<comment type="function">
    <text evidence="9">Component of the Mediator complex, a coactivator involved in the regulated transcription of nearly all RNA polymerase II-dependent genes. Mediator functions as a bridge to convey information from gene-specific regulatory proteins to the basal RNA polymerase II transcription machinery. Mediator is recruited to promoters by direct interactions with regulatory proteins and serves as a scaffold for the assembly of a functional preinitiation complex with RNA polymerase II and the general transcription factors.</text>
</comment>